<keyword evidence="3" id="KW-0233">DNA recombination</keyword>
<dbReference type="GO" id="GO:0007129">
    <property type="term" value="P:homologous chromosome pairing at meiosis"/>
    <property type="evidence" value="ECO:0007669"/>
    <property type="project" value="TreeGrafter"/>
</dbReference>
<evidence type="ECO:0000256" key="6">
    <source>
        <dbReference type="SAM" id="Coils"/>
    </source>
</evidence>
<dbReference type="Proteomes" id="UP000288716">
    <property type="component" value="Unassembled WGS sequence"/>
</dbReference>
<dbReference type="GO" id="GO:0120231">
    <property type="term" value="C:DNA recombinase auxiliary factor complex"/>
    <property type="evidence" value="ECO:0007669"/>
    <property type="project" value="TreeGrafter"/>
</dbReference>
<dbReference type="Pfam" id="PF07106">
    <property type="entry name" value="WHD_TBPIP"/>
    <property type="match status" value="1"/>
</dbReference>
<evidence type="ECO:0000259" key="7">
    <source>
        <dbReference type="Pfam" id="PF07106"/>
    </source>
</evidence>
<feature type="coiled-coil region" evidence="6">
    <location>
        <begin position="79"/>
        <end position="143"/>
    </location>
</feature>
<dbReference type="GO" id="GO:0010774">
    <property type="term" value="P:meiotic strand invasion involved in reciprocal meiotic recombination"/>
    <property type="evidence" value="ECO:0007669"/>
    <property type="project" value="TreeGrafter"/>
</dbReference>
<protein>
    <submittedName>
        <fullName evidence="8">Homologous-pairing protein 2-like protein</fullName>
    </submittedName>
</protein>
<accession>A0A443SB89</accession>
<keyword evidence="4" id="KW-0539">Nucleus</keyword>
<dbReference type="SUPFAM" id="SSF46785">
    <property type="entry name" value="Winged helix' DNA-binding domain"/>
    <property type="match status" value="1"/>
</dbReference>
<dbReference type="PANTHER" id="PTHR15938:SF0">
    <property type="entry name" value="HOMOLOGOUS-PAIRING PROTEIN 2 HOMOLOG"/>
    <property type="match status" value="1"/>
</dbReference>
<dbReference type="VEuPathDB" id="VectorBase:LDEU007232"/>
<evidence type="ECO:0000256" key="4">
    <source>
        <dbReference type="ARBA" id="ARBA00023242"/>
    </source>
</evidence>
<evidence type="ECO:0000313" key="8">
    <source>
        <dbReference type="EMBL" id="RWS24808.1"/>
    </source>
</evidence>
<comment type="subcellular location">
    <subcellularLocation>
        <location evidence="1">Nucleus</location>
    </subcellularLocation>
</comment>
<comment type="similarity">
    <text evidence="2">Belongs to the HOP2 family.</text>
</comment>
<dbReference type="OrthoDB" id="272266at2759"/>
<name>A0A443SB89_9ACAR</name>
<comment type="caution">
    <text evidence="8">The sequence shown here is derived from an EMBL/GenBank/DDBJ whole genome shotgun (WGS) entry which is preliminary data.</text>
</comment>
<dbReference type="GO" id="GO:0000709">
    <property type="term" value="P:meiotic joint molecule formation"/>
    <property type="evidence" value="ECO:0007669"/>
    <property type="project" value="TreeGrafter"/>
</dbReference>
<dbReference type="AlphaFoldDB" id="A0A443SB89"/>
<evidence type="ECO:0000256" key="5">
    <source>
        <dbReference type="ARBA" id="ARBA00023254"/>
    </source>
</evidence>
<evidence type="ECO:0000313" key="9">
    <source>
        <dbReference type="Proteomes" id="UP000288716"/>
    </source>
</evidence>
<keyword evidence="5" id="KW-0469">Meiosis</keyword>
<dbReference type="STRING" id="299467.A0A443SB89"/>
<evidence type="ECO:0000256" key="2">
    <source>
        <dbReference type="ARBA" id="ARBA00007922"/>
    </source>
</evidence>
<dbReference type="InterPro" id="IPR036390">
    <property type="entry name" value="WH_DNA-bd_sf"/>
</dbReference>
<dbReference type="GO" id="GO:0120230">
    <property type="term" value="F:recombinase activator activity"/>
    <property type="evidence" value="ECO:0007669"/>
    <property type="project" value="TreeGrafter"/>
</dbReference>
<dbReference type="GO" id="GO:0003690">
    <property type="term" value="F:double-stranded DNA binding"/>
    <property type="evidence" value="ECO:0007669"/>
    <property type="project" value="TreeGrafter"/>
</dbReference>
<evidence type="ECO:0000256" key="1">
    <source>
        <dbReference type="ARBA" id="ARBA00004123"/>
    </source>
</evidence>
<dbReference type="GO" id="GO:0000794">
    <property type="term" value="C:condensed nuclear chromosome"/>
    <property type="evidence" value="ECO:0007669"/>
    <property type="project" value="TreeGrafter"/>
</dbReference>
<dbReference type="EMBL" id="NCKV01004376">
    <property type="protein sequence ID" value="RWS24808.1"/>
    <property type="molecule type" value="Genomic_DNA"/>
</dbReference>
<evidence type="ECO:0000256" key="3">
    <source>
        <dbReference type="ARBA" id="ARBA00023172"/>
    </source>
</evidence>
<proteinExistence type="inferred from homology"/>
<keyword evidence="6" id="KW-0175">Coiled coil</keyword>
<gene>
    <name evidence="8" type="ORF">B4U80_11539</name>
</gene>
<dbReference type="InterPro" id="IPR036388">
    <property type="entry name" value="WH-like_DNA-bd_sf"/>
</dbReference>
<dbReference type="PANTHER" id="PTHR15938">
    <property type="entry name" value="TBP-1 INTERACTING PROTEIN"/>
    <property type="match status" value="1"/>
</dbReference>
<dbReference type="InterPro" id="IPR010776">
    <property type="entry name" value="Hop2_WH_dom"/>
</dbReference>
<dbReference type="Gene3D" id="1.10.10.10">
    <property type="entry name" value="Winged helix-like DNA-binding domain superfamily/Winged helix DNA-binding domain"/>
    <property type="match status" value="1"/>
</dbReference>
<keyword evidence="9" id="KW-1185">Reference proteome</keyword>
<organism evidence="8 9">
    <name type="scientific">Leptotrombidium deliense</name>
    <dbReference type="NCBI Taxonomy" id="299467"/>
    <lineage>
        <taxon>Eukaryota</taxon>
        <taxon>Metazoa</taxon>
        <taxon>Ecdysozoa</taxon>
        <taxon>Arthropoda</taxon>
        <taxon>Chelicerata</taxon>
        <taxon>Arachnida</taxon>
        <taxon>Acari</taxon>
        <taxon>Acariformes</taxon>
        <taxon>Trombidiformes</taxon>
        <taxon>Prostigmata</taxon>
        <taxon>Anystina</taxon>
        <taxon>Parasitengona</taxon>
        <taxon>Trombiculoidea</taxon>
        <taxon>Trombiculidae</taxon>
        <taxon>Leptotrombidium</taxon>
    </lineage>
</organism>
<reference evidence="8 9" key="1">
    <citation type="journal article" date="2018" name="Gigascience">
        <title>Genomes of trombidid mites reveal novel predicted allergens and laterally-transferred genes associated with secondary metabolism.</title>
        <authorList>
            <person name="Dong X."/>
            <person name="Chaisiri K."/>
            <person name="Xia D."/>
            <person name="Armstrong S.D."/>
            <person name="Fang Y."/>
            <person name="Donnelly M.J."/>
            <person name="Kadowaki T."/>
            <person name="McGarry J.W."/>
            <person name="Darby A.C."/>
            <person name="Makepeace B.L."/>
        </authorList>
    </citation>
    <scope>NUCLEOTIDE SEQUENCE [LARGE SCALE GENOMIC DNA]</scope>
    <source>
        <strain evidence="8">UoL-UT</strain>
    </source>
</reference>
<feature type="domain" description="Homologous-pairing protein 2 winged helix" evidence="7">
    <location>
        <begin position="9"/>
        <end position="66"/>
    </location>
</feature>
<sequence>MSAGKCSTNSAILKYLTESNRPYSVNDIVNNLHKEYGKAAVIKALEALVENGKVVEKIYGKQKVYIRDQSDLSVPCELLSEMDTRINQLSQKLKELQDTFKQSNTEFDALNSSLSVKQLNEKIEFCEKQNSGLKVRADQIKEKVGNTNTIDFNSSHDEMKRRKVAWNTRKRIANTLLSALMDGCPTDKKALMEEIGVEEDN</sequence>